<dbReference type="Pfam" id="PF00881">
    <property type="entry name" value="Nitroreductase"/>
    <property type="match status" value="2"/>
</dbReference>
<dbReference type="RefSeq" id="WP_168883793.1">
    <property type="nucleotide sequence ID" value="NZ_JABAIL010000005.1"/>
</dbReference>
<evidence type="ECO:0000313" key="2">
    <source>
        <dbReference type="EMBL" id="NLR93086.1"/>
    </source>
</evidence>
<dbReference type="GO" id="GO:0016491">
    <property type="term" value="F:oxidoreductase activity"/>
    <property type="evidence" value="ECO:0007669"/>
    <property type="project" value="InterPro"/>
</dbReference>
<evidence type="ECO:0000259" key="1">
    <source>
        <dbReference type="Pfam" id="PF00881"/>
    </source>
</evidence>
<dbReference type="CDD" id="cd02062">
    <property type="entry name" value="Nitro_FMN_reductase"/>
    <property type="match status" value="1"/>
</dbReference>
<dbReference type="EMBL" id="JABAIL010000005">
    <property type="protein sequence ID" value="NLR93086.1"/>
    <property type="molecule type" value="Genomic_DNA"/>
</dbReference>
<keyword evidence="3" id="KW-1185">Reference proteome</keyword>
<protein>
    <submittedName>
        <fullName evidence="2">Nitroreductase</fullName>
    </submittedName>
</protein>
<sequence>MKKIIINSIKKIITDIDNLLITFSRKFKFTSALYYFLFSRSFYRECQAVLEGRYKYLKNNKLSNSEALLRRNIHRIEKGLIMKPRRKVFALDYIEETVNAFIQFSSNSEIKGTPSYIWFKNVLESYFDAVDLNNEKLSKQFKLFQQLNLSSDHGNKRVPFRRSERLINTISYDQLKKLSLQRRSVRWYTNDKVPHKLIENAVDIAKLSPSACNRQPFYFRVIDDEALLKKVSGIPGGTAGFAHNFQMIIVVIGNLENYTFERDRHLIYIDSSLAIMSFLYGLEVQGLSSCVINWPDVPHLENKMNSVLDLENYERPIALISVGYASENDLIPYSEKKTINELIKYN</sequence>
<reference evidence="2 3" key="1">
    <citation type="submission" date="2020-04" db="EMBL/GenBank/DDBJ databases">
        <title>Flammeovirga sp. SR4, a novel species isolated from seawater.</title>
        <authorList>
            <person name="Wang X."/>
        </authorList>
    </citation>
    <scope>NUCLEOTIDE SEQUENCE [LARGE SCALE GENOMIC DNA]</scope>
    <source>
        <strain evidence="2 3">SR4</strain>
    </source>
</reference>
<gene>
    <name evidence="2" type="ORF">HGP29_17870</name>
</gene>
<feature type="domain" description="Nitroreductase" evidence="1">
    <location>
        <begin position="239"/>
        <end position="324"/>
    </location>
</feature>
<dbReference type="AlphaFoldDB" id="A0A7X8SMV1"/>
<feature type="domain" description="Nitroreductase" evidence="1">
    <location>
        <begin position="181"/>
        <end position="231"/>
    </location>
</feature>
<organism evidence="2 3">
    <name type="scientific">Flammeovirga agarivorans</name>
    <dbReference type="NCBI Taxonomy" id="2726742"/>
    <lineage>
        <taxon>Bacteria</taxon>
        <taxon>Pseudomonadati</taxon>
        <taxon>Bacteroidota</taxon>
        <taxon>Cytophagia</taxon>
        <taxon>Cytophagales</taxon>
        <taxon>Flammeovirgaceae</taxon>
        <taxon>Flammeovirga</taxon>
    </lineage>
</organism>
<dbReference type="InterPro" id="IPR029479">
    <property type="entry name" value="Nitroreductase"/>
</dbReference>
<comment type="caution">
    <text evidence="2">The sequence shown here is derived from an EMBL/GenBank/DDBJ whole genome shotgun (WGS) entry which is preliminary data.</text>
</comment>
<evidence type="ECO:0000313" key="3">
    <source>
        <dbReference type="Proteomes" id="UP000585050"/>
    </source>
</evidence>
<dbReference type="SUPFAM" id="SSF55469">
    <property type="entry name" value="FMN-dependent nitroreductase-like"/>
    <property type="match status" value="1"/>
</dbReference>
<dbReference type="Gene3D" id="3.40.109.10">
    <property type="entry name" value="NADH Oxidase"/>
    <property type="match status" value="1"/>
</dbReference>
<dbReference type="Proteomes" id="UP000585050">
    <property type="component" value="Unassembled WGS sequence"/>
</dbReference>
<name>A0A7X8SMV1_9BACT</name>
<proteinExistence type="predicted"/>
<dbReference type="InterPro" id="IPR000415">
    <property type="entry name" value="Nitroreductase-like"/>
</dbReference>
<dbReference type="PANTHER" id="PTHR23026">
    <property type="entry name" value="NADPH NITROREDUCTASE"/>
    <property type="match status" value="1"/>
</dbReference>
<accession>A0A7X8SMV1</accession>
<dbReference type="InterPro" id="IPR050627">
    <property type="entry name" value="Nitroreductase/BluB"/>
</dbReference>
<dbReference type="PANTHER" id="PTHR23026:SF100">
    <property type="entry name" value="NITROREDUCTASE"/>
    <property type="match status" value="1"/>
</dbReference>